<evidence type="ECO:0000256" key="1">
    <source>
        <dbReference type="ARBA" id="ARBA00004651"/>
    </source>
</evidence>
<dbReference type="Pfam" id="PF13440">
    <property type="entry name" value="Polysacc_synt_3"/>
    <property type="match status" value="1"/>
</dbReference>
<dbReference type="PANTHER" id="PTHR30250">
    <property type="entry name" value="PST FAMILY PREDICTED COLANIC ACID TRANSPORTER"/>
    <property type="match status" value="1"/>
</dbReference>
<dbReference type="AlphaFoldDB" id="A0AAW6FH15"/>
<evidence type="ECO:0000256" key="5">
    <source>
        <dbReference type="ARBA" id="ARBA00023136"/>
    </source>
</evidence>
<evidence type="ECO:0000256" key="4">
    <source>
        <dbReference type="ARBA" id="ARBA00022989"/>
    </source>
</evidence>
<evidence type="ECO:0000256" key="3">
    <source>
        <dbReference type="ARBA" id="ARBA00022692"/>
    </source>
</evidence>
<evidence type="ECO:0000313" key="8">
    <source>
        <dbReference type="Proteomes" id="UP001212263"/>
    </source>
</evidence>
<dbReference type="PANTHER" id="PTHR30250:SF11">
    <property type="entry name" value="O-ANTIGEN TRANSPORTER-RELATED"/>
    <property type="match status" value="1"/>
</dbReference>
<feature type="transmembrane region" description="Helical" evidence="6">
    <location>
        <begin position="118"/>
        <end position="137"/>
    </location>
</feature>
<feature type="transmembrane region" description="Helical" evidence="6">
    <location>
        <begin position="9"/>
        <end position="26"/>
    </location>
</feature>
<keyword evidence="2" id="KW-1003">Cell membrane</keyword>
<dbReference type="InterPro" id="IPR050833">
    <property type="entry name" value="Poly_Biosynth_Transport"/>
</dbReference>
<comment type="subcellular location">
    <subcellularLocation>
        <location evidence="1">Cell membrane</location>
        <topology evidence="1">Multi-pass membrane protein</topology>
    </subcellularLocation>
</comment>
<feature type="transmembrane region" description="Helical" evidence="6">
    <location>
        <begin position="149"/>
        <end position="167"/>
    </location>
</feature>
<dbReference type="RefSeq" id="WP_272054154.1">
    <property type="nucleotide sequence ID" value="NZ_BAABYK010000001.1"/>
</dbReference>
<keyword evidence="3 6" id="KW-0812">Transmembrane</keyword>
<name>A0AAW6FH15_9BACT</name>
<keyword evidence="5 6" id="KW-0472">Membrane</keyword>
<evidence type="ECO:0000256" key="2">
    <source>
        <dbReference type="ARBA" id="ARBA00022475"/>
    </source>
</evidence>
<proteinExistence type="predicted"/>
<keyword evidence="4 6" id="KW-1133">Transmembrane helix</keyword>
<reference evidence="7" key="1">
    <citation type="submission" date="2023-01" db="EMBL/GenBank/DDBJ databases">
        <title>Human gut microbiome strain richness.</title>
        <authorList>
            <person name="Chen-Liaw A."/>
        </authorList>
    </citation>
    <scope>NUCLEOTIDE SEQUENCE</scope>
    <source>
        <strain evidence="7">RTP21484st1_B7_RTP21484_190118</strain>
    </source>
</reference>
<feature type="transmembrane region" description="Helical" evidence="6">
    <location>
        <begin position="79"/>
        <end position="103"/>
    </location>
</feature>
<dbReference type="Proteomes" id="UP001212263">
    <property type="component" value="Unassembled WGS sequence"/>
</dbReference>
<gene>
    <name evidence="7" type="ORF">PN645_04390</name>
</gene>
<feature type="transmembrane region" description="Helical" evidence="6">
    <location>
        <begin position="46"/>
        <end position="67"/>
    </location>
</feature>
<dbReference type="EMBL" id="JAQMRD010000004">
    <property type="protein sequence ID" value="MDB9222244.1"/>
    <property type="molecule type" value="Genomic_DNA"/>
</dbReference>
<protein>
    <submittedName>
        <fullName evidence="7">Oligosaccharide flippase family protein</fullName>
    </submittedName>
</protein>
<sequence>MLKKLAAQTAIYGISSIIARFLNYLLPPYLTRIMTTGEYGVVTDLYVLIPFILLLLTMGMETGYFHFAGKAGTSEEKRLIFQTTWGIVILVSLLFFGFTLLFFQPLSVVMDYAGTPSYLLLMGSIITVDAVTALPFAKLREENKASAYVKIRVVTILVNLFFVSFFIL</sequence>
<accession>A0AAW6FH15</accession>
<evidence type="ECO:0000313" key="7">
    <source>
        <dbReference type="EMBL" id="MDB9222244.1"/>
    </source>
</evidence>
<comment type="caution">
    <text evidence="7">The sequence shown here is derived from an EMBL/GenBank/DDBJ whole genome shotgun (WGS) entry which is preliminary data.</text>
</comment>
<dbReference type="GO" id="GO:0005886">
    <property type="term" value="C:plasma membrane"/>
    <property type="evidence" value="ECO:0007669"/>
    <property type="project" value="UniProtKB-SubCell"/>
</dbReference>
<evidence type="ECO:0000256" key="6">
    <source>
        <dbReference type="SAM" id="Phobius"/>
    </source>
</evidence>
<organism evidence="7 8">
    <name type="scientific">Odoribacter splanchnicus</name>
    <dbReference type="NCBI Taxonomy" id="28118"/>
    <lineage>
        <taxon>Bacteria</taxon>
        <taxon>Pseudomonadati</taxon>
        <taxon>Bacteroidota</taxon>
        <taxon>Bacteroidia</taxon>
        <taxon>Bacteroidales</taxon>
        <taxon>Odoribacteraceae</taxon>
        <taxon>Odoribacter</taxon>
    </lineage>
</organism>